<organism evidence="1 2">
    <name type="scientific">Variovorax boronicumulans</name>
    <dbReference type="NCBI Taxonomy" id="436515"/>
    <lineage>
        <taxon>Bacteria</taxon>
        <taxon>Pseudomonadati</taxon>
        <taxon>Pseudomonadota</taxon>
        <taxon>Betaproteobacteria</taxon>
        <taxon>Burkholderiales</taxon>
        <taxon>Comamonadaceae</taxon>
        <taxon>Variovorax</taxon>
    </lineage>
</organism>
<sequence length="577" mass="64529">MNTSLRLLLEDFLGLMREEGELDVFLTLLLSGMGHEIISRAKKGVKQYGVDVSSVGTDKADGRTKLFLWVVKRGDIGRAEWNGSQQSIQYSLDEVVWTYLPSHISPQHAKLPKKVMVLTNGDFHPTLNLAIATTFKTLSRRHGVKFELVNGSILAGWAEEHLLDEHLLPKEARTLLRRMLANISSSETSLQPGRELVAQLTNLATTQDGSENARKKHRLGALRGIRTALSLARSYGLSENNLSVAYKLAEFAVLRTWAALHVEGKQIVYIRDELAALRIQWAAIALEYHERVQPYYQTQDAFASILPDSLLVANRAFEELGRLALQTIFWGNLGAQTGLPVGENLARHSSSQLQVLLETHSCTSSPPYDRHSAVIHATLLALMICNERETAERWLETLIVRLFHATHNKRYWPVDCTFEEALEIREGEKDLTEESSSTSTIIPVFLIWSAALGREDFYSTVRENILPTIPKWTTSNLWSSDSGYDSVVGDAKLLFEHGVAEGLLHVPKTASEFLARLSVPLQGVEPVEQSEWYQQRIPLIPILASLHWGSQVPRMMLIEHAMALCGKSPANYDAAAN</sequence>
<dbReference type="Proteomes" id="UP000217154">
    <property type="component" value="Chromosome"/>
</dbReference>
<dbReference type="AlphaFoldDB" id="A0A250DFQ3"/>
<evidence type="ECO:0000313" key="2">
    <source>
        <dbReference type="Proteomes" id="UP000217154"/>
    </source>
</evidence>
<name>A0A250DFQ3_9BURK</name>
<proteinExistence type="predicted"/>
<evidence type="ECO:0000313" key="1">
    <source>
        <dbReference type="EMBL" id="ATA53160.1"/>
    </source>
</evidence>
<reference evidence="1 2" key="1">
    <citation type="submission" date="2017-09" db="EMBL/GenBank/DDBJ databases">
        <title>The diverse metabolic capabilities of V. boronicumulans make it an excellent choice for continued studies on novel biodegradation.</title>
        <authorList>
            <person name="Sun S."/>
        </authorList>
    </citation>
    <scope>NUCLEOTIDE SEQUENCE [LARGE SCALE GENOMIC DNA]</scope>
    <source>
        <strain evidence="1 2">J1</strain>
    </source>
</reference>
<dbReference type="RefSeq" id="WP_095744036.1">
    <property type="nucleotide sequence ID" value="NZ_CP023284.1"/>
</dbReference>
<dbReference type="EMBL" id="CP023284">
    <property type="protein sequence ID" value="ATA53160.1"/>
    <property type="molecule type" value="Genomic_DNA"/>
</dbReference>
<protein>
    <submittedName>
        <fullName evidence="1">Uncharacterized protein</fullName>
    </submittedName>
</protein>
<dbReference type="KEGG" id="vbo:CKY39_08010"/>
<gene>
    <name evidence="1" type="ORF">CKY39_08010</name>
</gene>
<accession>A0A250DFQ3</accession>